<dbReference type="EMBL" id="KZ805535">
    <property type="protein sequence ID" value="PVH94436.1"/>
    <property type="molecule type" value="Genomic_DNA"/>
</dbReference>
<evidence type="ECO:0000313" key="2">
    <source>
        <dbReference type="EMBL" id="PVH94436.1"/>
    </source>
</evidence>
<gene>
    <name evidence="2" type="ORF">DM02DRAFT_633731</name>
</gene>
<evidence type="ECO:0000313" key="3">
    <source>
        <dbReference type="Proteomes" id="UP000244855"/>
    </source>
</evidence>
<accession>A0A2V1D8H7</accession>
<sequence>MSAQGPSSNRHVLREAELATVTASQRTHCFVWSLTGGKRQEWVLVDSALPCHILGFVRWGWELEKAQLRAQEEKRQQKEREKEERLVQQQVNKQIPQEKQLQMDQKKEEKKPQKRKREDTIVESSKRQKSVVGRNGRQITLPVRFED</sequence>
<feature type="compositionally biased region" description="Polar residues" evidence="1">
    <location>
        <begin position="92"/>
        <end position="103"/>
    </location>
</feature>
<dbReference type="AlphaFoldDB" id="A0A2V1D8H7"/>
<name>A0A2V1D8H7_9PLEO</name>
<organism evidence="2 3">
    <name type="scientific">Periconia macrospinosa</name>
    <dbReference type="NCBI Taxonomy" id="97972"/>
    <lineage>
        <taxon>Eukaryota</taxon>
        <taxon>Fungi</taxon>
        <taxon>Dikarya</taxon>
        <taxon>Ascomycota</taxon>
        <taxon>Pezizomycotina</taxon>
        <taxon>Dothideomycetes</taxon>
        <taxon>Pleosporomycetidae</taxon>
        <taxon>Pleosporales</taxon>
        <taxon>Massarineae</taxon>
        <taxon>Periconiaceae</taxon>
        <taxon>Periconia</taxon>
    </lineage>
</organism>
<keyword evidence="3" id="KW-1185">Reference proteome</keyword>
<dbReference type="Proteomes" id="UP000244855">
    <property type="component" value="Unassembled WGS sequence"/>
</dbReference>
<protein>
    <submittedName>
        <fullName evidence="2">Uncharacterized protein</fullName>
    </submittedName>
</protein>
<feature type="compositionally biased region" description="Basic and acidic residues" evidence="1">
    <location>
        <begin position="70"/>
        <end position="86"/>
    </location>
</feature>
<feature type="compositionally biased region" description="Basic and acidic residues" evidence="1">
    <location>
        <begin position="104"/>
        <end position="126"/>
    </location>
</feature>
<feature type="region of interest" description="Disordered" evidence="1">
    <location>
        <begin position="70"/>
        <end position="147"/>
    </location>
</feature>
<reference evidence="2 3" key="1">
    <citation type="journal article" date="2018" name="Sci. Rep.">
        <title>Comparative genomics provides insights into the lifestyle and reveals functional heterogeneity of dark septate endophytic fungi.</title>
        <authorList>
            <person name="Knapp D.G."/>
            <person name="Nemeth J.B."/>
            <person name="Barry K."/>
            <person name="Hainaut M."/>
            <person name="Henrissat B."/>
            <person name="Johnson J."/>
            <person name="Kuo A."/>
            <person name="Lim J.H.P."/>
            <person name="Lipzen A."/>
            <person name="Nolan M."/>
            <person name="Ohm R.A."/>
            <person name="Tamas L."/>
            <person name="Grigoriev I.V."/>
            <person name="Spatafora J.W."/>
            <person name="Nagy L.G."/>
            <person name="Kovacs G.M."/>
        </authorList>
    </citation>
    <scope>NUCLEOTIDE SEQUENCE [LARGE SCALE GENOMIC DNA]</scope>
    <source>
        <strain evidence="2 3">DSE2036</strain>
    </source>
</reference>
<proteinExistence type="predicted"/>
<evidence type="ECO:0000256" key="1">
    <source>
        <dbReference type="SAM" id="MobiDB-lite"/>
    </source>
</evidence>